<evidence type="ECO:0000259" key="1">
    <source>
        <dbReference type="Pfam" id="PF00891"/>
    </source>
</evidence>
<protein>
    <recommendedName>
        <fullName evidence="1">O-methyltransferase C-terminal domain-containing protein</fullName>
    </recommendedName>
</protein>
<proteinExistence type="predicted"/>
<reference evidence="2 3" key="1">
    <citation type="submission" date="2024-07" db="EMBL/GenBank/DDBJ databases">
        <title>Section-level genome sequencing and comparative genomics of Aspergillus sections Usti and Cavernicolus.</title>
        <authorList>
            <consortium name="Lawrence Berkeley National Laboratory"/>
            <person name="Nybo J.L."/>
            <person name="Vesth T.C."/>
            <person name="Theobald S."/>
            <person name="Frisvad J.C."/>
            <person name="Larsen T.O."/>
            <person name="Kjaerboelling I."/>
            <person name="Rothschild-Mancinelli K."/>
            <person name="Lyhne E.K."/>
            <person name="Kogle M.E."/>
            <person name="Barry K."/>
            <person name="Clum A."/>
            <person name="Na H."/>
            <person name="Ledsgaard L."/>
            <person name="Lin J."/>
            <person name="Lipzen A."/>
            <person name="Kuo A."/>
            <person name="Riley R."/>
            <person name="Mondo S."/>
            <person name="LaButti K."/>
            <person name="Haridas S."/>
            <person name="Pangalinan J."/>
            <person name="Salamov A.A."/>
            <person name="Simmons B.A."/>
            <person name="Magnuson J.K."/>
            <person name="Chen J."/>
            <person name="Drula E."/>
            <person name="Henrissat B."/>
            <person name="Wiebenga A."/>
            <person name="Lubbers R.J."/>
            <person name="Gomes A.C."/>
            <person name="Makela M.R."/>
            <person name="Stajich J."/>
            <person name="Grigoriev I.V."/>
            <person name="Mortensen U.H."/>
            <person name="De vries R.P."/>
            <person name="Baker S.E."/>
            <person name="Andersen M.R."/>
        </authorList>
    </citation>
    <scope>NUCLEOTIDE SEQUENCE [LARGE SCALE GENOMIC DNA]</scope>
    <source>
        <strain evidence="2 3">CBS 600.67</strain>
    </source>
</reference>
<dbReference type="PANTHER" id="PTHR43712:SF18">
    <property type="entry name" value="PUTATIVE (AFU_ORTHOLOGUE AFUA_4G14240)-RELATED"/>
    <property type="match status" value="1"/>
</dbReference>
<evidence type="ECO:0000313" key="2">
    <source>
        <dbReference type="EMBL" id="KAL2824400.1"/>
    </source>
</evidence>
<dbReference type="SUPFAM" id="SSF53335">
    <property type="entry name" value="S-adenosyl-L-methionine-dependent methyltransferases"/>
    <property type="match status" value="1"/>
</dbReference>
<dbReference type="Gene3D" id="3.40.50.150">
    <property type="entry name" value="Vaccinia Virus protein VP39"/>
    <property type="match status" value="1"/>
</dbReference>
<comment type="caution">
    <text evidence="2">The sequence shown here is derived from an EMBL/GenBank/DDBJ whole genome shotgun (WGS) entry which is preliminary data.</text>
</comment>
<dbReference type="Pfam" id="PF00891">
    <property type="entry name" value="Methyltransf_2"/>
    <property type="match status" value="1"/>
</dbReference>
<evidence type="ECO:0000313" key="3">
    <source>
        <dbReference type="Proteomes" id="UP001610335"/>
    </source>
</evidence>
<dbReference type="Proteomes" id="UP001610335">
    <property type="component" value="Unassembled WGS sequence"/>
</dbReference>
<dbReference type="InterPro" id="IPR001077">
    <property type="entry name" value="COMT_C"/>
</dbReference>
<feature type="domain" description="O-methyltransferase C-terminal" evidence="1">
    <location>
        <begin position="199"/>
        <end position="333"/>
    </location>
</feature>
<accession>A0ABR4I9F9</accession>
<organism evidence="2 3">
    <name type="scientific">Aspergillus cavernicola</name>
    <dbReference type="NCBI Taxonomy" id="176166"/>
    <lineage>
        <taxon>Eukaryota</taxon>
        <taxon>Fungi</taxon>
        <taxon>Dikarya</taxon>
        <taxon>Ascomycota</taxon>
        <taxon>Pezizomycotina</taxon>
        <taxon>Eurotiomycetes</taxon>
        <taxon>Eurotiomycetidae</taxon>
        <taxon>Eurotiales</taxon>
        <taxon>Aspergillaceae</taxon>
        <taxon>Aspergillus</taxon>
        <taxon>Aspergillus subgen. Nidulantes</taxon>
    </lineage>
</organism>
<gene>
    <name evidence="2" type="ORF">BDW59DRAFT_172922</name>
</gene>
<dbReference type="InterPro" id="IPR029063">
    <property type="entry name" value="SAM-dependent_MTases_sf"/>
</dbReference>
<dbReference type="EMBL" id="JBFXLS010000044">
    <property type="protein sequence ID" value="KAL2824400.1"/>
    <property type="molecule type" value="Genomic_DNA"/>
</dbReference>
<sequence length="355" mass="39210">MATLPLGYFPVAANFHLFEILADTDKVVTGEEVLTAWKQKATTLDDNATQAVPGLVLIQDTLLAMGGLGVVDIPCDDLYSANGATRHLATISSALHGGLHFTTEVILAAAFLMPMLKATNFAYPFRACETPLQYAYKKMGNEEYAKQHTYAIMAAEGRMDNFNTFMTGKFGKVAKIPDRLQSLGYDLGALLETRPPTIKMVDIGGGRGELLLEIKEAFSELKAEDLIVQEFNEDLGDMDGFIVTNWDYRGKNTHPVTGAFIYHLSHILRNLPDLDAVRLLQKVAEAMAPYSRILVHESTKSVNYAFLHSTMMELFGGRERNESDWREIAAVSGLRVTFLACPALGEGVIQLQKPW</sequence>
<name>A0ABR4I9F9_9EURO</name>
<keyword evidence="3" id="KW-1185">Reference proteome</keyword>
<dbReference type="PANTHER" id="PTHR43712">
    <property type="entry name" value="PUTATIVE (AFU_ORTHOLOGUE AFUA_4G14580)-RELATED"/>
    <property type="match status" value="1"/>
</dbReference>